<feature type="compositionally biased region" description="Polar residues" evidence="10">
    <location>
        <begin position="89"/>
        <end position="101"/>
    </location>
</feature>
<comment type="caution">
    <text evidence="12">The sequence shown here is derived from an EMBL/GenBank/DDBJ whole genome shotgun (WGS) entry which is preliminary data.</text>
</comment>
<evidence type="ECO:0000256" key="5">
    <source>
        <dbReference type="ARBA" id="ARBA00022519"/>
    </source>
</evidence>
<dbReference type="NCBIfam" id="TIGR01352">
    <property type="entry name" value="tonB_Cterm"/>
    <property type="match status" value="1"/>
</dbReference>
<feature type="region of interest" description="Disordered" evidence="10">
    <location>
        <begin position="60"/>
        <end position="146"/>
    </location>
</feature>
<dbReference type="GO" id="GO:0055085">
    <property type="term" value="P:transmembrane transport"/>
    <property type="evidence" value="ECO:0007669"/>
    <property type="project" value="InterPro"/>
</dbReference>
<comment type="similarity">
    <text evidence="2">Belongs to the TonB family.</text>
</comment>
<evidence type="ECO:0000313" key="13">
    <source>
        <dbReference type="Proteomes" id="UP000543030"/>
    </source>
</evidence>
<dbReference type="PANTHER" id="PTHR33446:SF2">
    <property type="entry name" value="PROTEIN TONB"/>
    <property type="match status" value="1"/>
</dbReference>
<organism evidence="12 13">
    <name type="scientific">Silvimonas terrae</name>
    <dbReference type="NCBI Taxonomy" id="300266"/>
    <lineage>
        <taxon>Bacteria</taxon>
        <taxon>Pseudomonadati</taxon>
        <taxon>Pseudomonadota</taxon>
        <taxon>Betaproteobacteria</taxon>
        <taxon>Neisseriales</taxon>
        <taxon>Chitinibacteraceae</taxon>
        <taxon>Silvimonas</taxon>
    </lineage>
</organism>
<dbReference type="GO" id="GO:0015031">
    <property type="term" value="P:protein transport"/>
    <property type="evidence" value="ECO:0007669"/>
    <property type="project" value="UniProtKB-KW"/>
</dbReference>
<gene>
    <name evidence="12" type="ORF">HNQ50_003769</name>
</gene>
<dbReference type="GO" id="GO:0098797">
    <property type="term" value="C:plasma membrane protein complex"/>
    <property type="evidence" value="ECO:0007669"/>
    <property type="project" value="TreeGrafter"/>
</dbReference>
<evidence type="ECO:0000256" key="3">
    <source>
        <dbReference type="ARBA" id="ARBA00022448"/>
    </source>
</evidence>
<evidence type="ECO:0000256" key="8">
    <source>
        <dbReference type="ARBA" id="ARBA00022989"/>
    </source>
</evidence>
<dbReference type="PANTHER" id="PTHR33446">
    <property type="entry name" value="PROTEIN TONB-RELATED"/>
    <property type="match status" value="1"/>
</dbReference>
<dbReference type="AlphaFoldDB" id="A0A840RI62"/>
<evidence type="ECO:0000256" key="1">
    <source>
        <dbReference type="ARBA" id="ARBA00004383"/>
    </source>
</evidence>
<dbReference type="GO" id="GO:0031992">
    <property type="term" value="F:energy transducer activity"/>
    <property type="evidence" value="ECO:0007669"/>
    <property type="project" value="TreeGrafter"/>
</dbReference>
<keyword evidence="6" id="KW-0812">Transmembrane</keyword>
<evidence type="ECO:0000313" key="12">
    <source>
        <dbReference type="EMBL" id="MBB5193015.1"/>
    </source>
</evidence>
<keyword evidence="4" id="KW-1003">Cell membrane</keyword>
<comment type="subcellular location">
    <subcellularLocation>
        <location evidence="1">Cell inner membrane</location>
        <topology evidence="1">Single-pass membrane protein</topology>
        <orientation evidence="1">Periplasmic side</orientation>
    </subcellularLocation>
</comment>
<dbReference type="EMBL" id="JACHHN010000009">
    <property type="protein sequence ID" value="MBB5193015.1"/>
    <property type="molecule type" value="Genomic_DNA"/>
</dbReference>
<dbReference type="Gene3D" id="3.30.1150.10">
    <property type="match status" value="1"/>
</dbReference>
<evidence type="ECO:0000256" key="6">
    <source>
        <dbReference type="ARBA" id="ARBA00022692"/>
    </source>
</evidence>
<evidence type="ECO:0000256" key="10">
    <source>
        <dbReference type="SAM" id="MobiDB-lite"/>
    </source>
</evidence>
<dbReference type="InterPro" id="IPR037682">
    <property type="entry name" value="TonB_C"/>
</dbReference>
<feature type="compositionally biased region" description="Low complexity" evidence="10">
    <location>
        <begin position="60"/>
        <end position="71"/>
    </location>
</feature>
<name>A0A840RI62_9NEIS</name>
<keyword evidence="8" id="KW-1133">Transmembrane helix</keyword>
<keyword evidence="7" id="KW-0653">Protein transport</keyword>
<feature type="compositionally biased region" description="Low complexity" evidence="10">
    <location>
        <begin position="121"/>
        <end position="136"/>
    </location>
</feature>
<dbReference type="InterPro" id="IPR006260">
    <property type="entry name" value="TonB/TolA_C"/>
</dbReference>
<evidence type="ECO:0000256" key="7">
    <source>
        <dbReference type="ARBA" id="ARBA00022927"/>
    </source>
</evidence>
<sequence>MKTPFSSSRRTLLLALLCALLAHGCLLLWRGWLARGVPPAAVVSVRLVNTSEAAVTATPAVQAAPAPTHQAPKPPGAHPPALATPRQAPATNPTLSASATTGDAPASAPTEHGDHGAGTLNSAAAASGNPAGNAEPGPDKPARILASPQPALPEAARKRGETGTVILRIRVNEQGGAQVNVAQTSGSVRLDDAARMTVEQSWRFAPAMQAGHRVAGEIIQPVEFRLTD</sequence>
<accession>A0A840RI62</accession>
<dbReference type="SUPFAM" id="SSF74653">
    <property type="entry name" value="TolA/TonB C-terminal domain"/>
    <property type="match status" value="1"/>
</dbReference>
<dbReference type="Pfam" id="PF03544">
    <property type="entry name" value="TonB_C"/>
    <property type="match status" value="1"/>
</dbReference>
<keyword evidence="3" id="KW-0813">Transport</keyword>
<dbReference type="PROSITE" id="PS52015">
    <property type="entry name" value="TONB_CTD"/>
    <property type="match status" value="1"/>
</dbReference>
<protein>
    <submittedName>
        <fullName evidence="12">Protein TonB</fullName>
    </submittedName>
</protein>
<evidence type="ECO:0000256" key="2">
    <source>
        <dbReference type="ARBA" id="ARBA00006555"/>
    </source>
</evidence>
<keyword evidence="5" id="KW-0997">Cell inner membrane</keyword>
<evidence type="ECO:0000259" key="11">
    <source>
        <dbReference type="PROSITE" id="PS52015"/>
    </source>
</evidence>
<dbReference type="InterPro" id="IPR051045">
    <property type="entry name" value="TonB-dependent_transducer"/>
</dbReference>
<feature type="domain" description="TonB C-terminal" evidence="11">
    <location>
        <begin position="137"/>
        <end position="228"/>
    </location>
</feature>
<keyword evidence="13" id="KW-1185">Reference proteome</keyword>
<dbReference type="Proteomes" id="UP000543030">
    <property type="component" value="Unassembled WGS sequence"/>
</dbReference>
<proteinExistence type="inferred from homology"/>
<evidence type="ECO:0000256" key="9">
    <source>
        <dbReference type="ARBA" id="ARBA00023136"/>
    </source>
</evidence>
<evidence type="ECO:0000256" key="4">
    <source>
        <dbReference type="ARBA" id="ARBA00022475"/>
    </source>
</evidence>
<reference evidence="12 13" key="1">
    <citation type="submission" date="2020-08" db="EMBL/GenBank/DDBJ databases">
        <title>Genomic Encyclopedia of Type Strains, Phase IV (KMG-IV): sequencing the most valuable type-strain genomes for metagenomic binning, comparative biology and taxonomic classification.</title>
        <authorList>
            <person name="Goeker M."/>
        </authorList>
    </citation>
    <scope>NUCLEOTIDE SEQUENCE [LARGE SCALE GENOMIC DNA]</scope>
    <source>
        <strain evidence="12 13">DSM 18233</strain>
    </source>
</reference>
<keyword evidence="9" id="KW-0472">Membrane</keyword>